<accession>A0A5K3G257</accession>
<dbReference type="SUPFAM" id="SSF49265">
    <property type="entry name" value="Fibronectin type III"/>
    <property type="match status" value="1"/>
</dbReference>
<feature type="domain" description="Fibronectin type-III" evidence="1">
    <location>
        <begin position="22"/>
        <end position="115"/>
    </location>
</feature>
<sequence length="116" mass="12654">SDTDPPVCSRYRSALGWTKPNEPTSVRVITDTESSIMVEFEAPSDAKGITNYEVSLVGADPPQYCSIASSHKLDCKFEGLEPSTEYEVSVTSCIARKEIFVCSEDVVASGWTKPAR</sequence>
<reference evidence="2" key="1">
    <citation type="submission" date="2019-11" db="UniProtKB">
        <authorList>
            <consortium name="WormBaseParasite"/>
        </authorList>
    </citation>
    <scope>IDENTIFICATION</scope>
</reference>
<dbReference type="Pfam" id="PF00041">
    <property type="entry name" value="fn3"/>
    <property type="match status" value="1"/>
</dbReference>
<organism evidence="2">
    <name type="scientific">Mesocestoides corti</name>
    <name type="common">Flatworm</name>
    <dbReference type="NCBI Taxonomy" id="53468"/>
    <lineage>
        <taxon>Eukaryota</taxon>
        <taxon>Metazoa</taxon>
        <taxon>Spiralia</taxon>
        <taxon>Lophotrochozoa</taxon>
        <taxon>Platyhelminthes</taxon>
        <taxon>Cestoda</taxon>
        <taxon>Eucestoda</taxon>
        <taxon>Cyclophyllidea</taxon>
        <taxon>Mesocestoididae</taxon>
        <taxon>Mesocestoides</taxon>
    </lineage>
</organism>
<dbReference type="InterPro" id="IPR036116">
    <property type="entry name" value="FN3_sf"/>
</dbReference>
<proteinExistence type="predicted"/>
<dbReference type="SMART" id="SM00060">
    <property type="entry name" value="FN3"/>
    <property type="match status" value="1"/>
</dbReference>
<dbReference type="InterPro" id="IPR013783">
    <property type="entry name" value="Ig-like_fold"/>
</dbReference>
<evidence type="ECO:0000259" key="1">
    <source>
        <dbReference type="PROSITE" id="PS50853"/>
    </source>
</evidence>
<dbReference type="AlphaFoldDB" id="A0A5K3G257"/>
<dbReference type="Gene3D" id="2.60.40.10">
    <property type="entry name" value="Immunoglobulins"/>
    <property type="match status" value="1"/>
</dbReference>
<protein>
    <submittedName>
        <fullName evidence="2">Fibronectin type-III domain-containing protein</fullName>
    </submittedName>
</protein>
<dbReference type="InterPro" id="IPR003961">
    <property type="entry name" value="FN3_dom"/>
</dbReference>
<dbReference type="PROSITE" id="PS50853">
    <property type="entry name" value="FN3"/>
    <property type="match status" value="1"/>
</dbReference>
<dbReference type="WBParaSite" id="MCU_014808-RA">
    <property type="protein sequence ID" value="MCU_014808-RA"/>
    <property type="gene ID" value="MCU_014808"/>
</dbReference>
<evidence type="ECO:0000313" key="2">
    <source>
        <dbReference type="WBParaSite" id="MCU_014808-RA"/>
    </source>
</evidence>
<dbReference type="CDD" id="cd00063">
    <property type="entry name" value="FN3"/>
    <property type="match status" value="1"/>
</dbReference>
<name>A0A5K3G257_MESCO</name>